<accession>A0AA36GRV2</accession>
<evidence type="ECO:0000256" key="3">
    <source>
        <dbReference type="ARBA" id="ARBA00022989"/>
    </source>
</evidence>
<sequence>MKYVYVGEDILAKWPKNYPYAVGGVFLKSREDIIKSSSEYVWLLSYLPRSRDFFFPFVGQIEFAGQIELHAAKEVIRREKTVLYVPGAAVMGPILYLLAVLLLETSFVTPLIEERFCGFRHQQMLAGLSPLVYWTATFFWDVCLTGSVLAIMVTFMKIILQLSWWMLL</sequence>
<evidence type="ECO:0000256" key="5">
    <source>
        <dbReference type="SAM" id="Phobius"/>
    </source>
</evidence>
<keyword evidence="2 5" id="KW-0812">Transmembrane</keyword>
<dbReference type="GO" id="GO:0016020">
    <property type="term" value="C:membrane"/>
    <property type="evidence" value="ECO:0007669"/>
    <property type="project" value="UniProtKB-SubCell"/>
</dbReference>
<protein>
    <recommendedName>
        <fullName evidence="6">ABC-2 type transporter transmembrane domain-containing protein</fullName>
    </recommendedName>
</protein>
<dbReference type="EMBL" id="CATQJL010000223">
    <property type="protein sequence ID" value="CAJ0597026.1"/>
    <property type="molecule type" value="Genomic_DNA"/>
</dbReference>
<dbReference type="Pfam" id="PF12698">
    <property type="entry name" value="ABC2_membrane_3"/>
    <property type="match status" value="1"/>
</dbReference>
<evidence type="ECO:0000256" key="4">
    <source>
        <dbReference type="ARBA" id="ARBA00023136"/>
    </source>
</evidence>
<feature type="transmembrane region" description="Helical" evidence="5">
    <location>
        <begin position="82"/>
        <end position="103"/>
    </location>
</feature>
<proteinExistence type="predicted"/>
<name>A0AA36GRV2_CYLNA</name>
<gene>
    <name evidence="7" type="ORF">CYNAS_LOCUS9009</name>
</gene>
<evidence type="ECO:0000259" key="6">
    <source>
        <dbReference type="Pfam" id="PF12698"/>
    </source>
</evidence>
<organism evidence="7 8">
    <name type="scientific">Cylicocyclus nassatus</name>
    <name type="common">Nematode worm</name>
    <dbReference type="NCBI Taxonomy" id="53992"/>
    <lineage>
        <taxon>Eukaryota</taxon>
        <taxon>Metazoa</taxon>
        <taxon>Ecdysozoa</taxon>
        <taxon>Nematoda</taxon>
        <taxon>Chromadorea</taxon>
        <taxon>Rhabditida</taxon>
        <taxon>Rhabditina</taxon>
        <taxon>Rhabditomorpha</taxon>
        <taxon>Strongyloidea</taxon>
        <taxon>Strongylidae</taxon>
        <taxon>Cylicocyclus</taxon>
    </lineage>
</organism>
<evidence type="ECO:0000313" key="7">
    <source>
        <dbReference type="EMBL" id="CAJ0597026.1"/>
    </source>
</evidence>
<dbReference type="GO" id="GO:0140359">
    <property type="term" value="F:ABC-type transporter activity"/>
    <property type="evidence" value="ECO:0007669"/>
    <property type="project" value="InterPro"/>
</dbReference>
<comment type="subcellular location">
    <subcellularLocation>
        <location evidence="1">Membrane</location>
        <topology evidence="1">Multi-pass membrane protein</topology>
    </subcellularLocation>
</comment>
<feature type="transmembrane region" description="Helical" evidence="5">
    <location>
        <begin position="138"/>
        <end position="160"/>
    </location>
</feature>
<keyword evidence="3 5" id="KW-1133">Transmembrane helix</keyword>
<evidence type="ECO:0000256" key="2">
    <source>
        <dbReference type="ARBA" id="ARBA00022692"/>
    </source>
</evidence>
<dbReference type="AlphaFoldDB" id="A0AA36GRV2"/>
<dbReference type="Proteomes" id="UP001176961">
    <property type="component" value="Unassembled WGS sequence"/>
</dbReference>
<evidence type="ECO:0000313" key="8">
    <source>
        <dbReference type="Proteomes" id="UP001176961"/>
    </source>
</evidence>
<keyword evidence="8" id="KW-1185">Reference proteome</keyword>
<evidence type="ECO:0000256" key="1">
    <source>
        <dbReference type="ARBA" id="ARBA00004141"/>
    </source>
</evidence>
<comment type="caution">
    <text evidence="7">The sequence shown here is derived from an EMBL/GenBank/DDBJ whole genome shotgun (WGS) entry which is preliminary data.</text>
</comment>
<reference evidence="7" key="1">
    <citation type="submission" date="2023-07" db="EMBL/GenBank/DDBJ databases">
        <authorList>
            <consortium name="CYATHOMIX"/>
        </authorList>
    </citation>
    <scope>NUCLEOTIDE SEQUENCE</scope>
    <source>
        <strain evidence="7">N/A</strain>
    </source>
</reference>
<keyword evidence="4 5" id="KW-0472">Membrane</keyword>
<dbReference type="InterPro" id="IPR013525">
    <property type="entry name" value="ABC2_TM"/>
</dbReference>
<feature type="domain" description="ABC-2 type transporter transmembrane" evidence="6">
    <location>
        <begin position="90"/>
        <end position="161"/>
    </location>
</feature>